<evidence type="ECO:0008006" key="3">
    <source>
        <dbReference type="Google" id="ProtNLM"/>
    </source>
</evidence>
<sequence>MAEFTVAHKRVDITPTAANGQNPWMSGYGWKPRGNRHYVVNRSLHADCAVLQPDSGNPLIMVRVDVVSVPSFIYRRLRDHVVSMRKTDEASFLLVSSHTHSGPALPREPDPYSLFGLTGRQLERINAYGEWLINELIKLIDRTAAEPGVGVILKYGVGEERGISVNRTGLSWVLDDVQTLVAYRDRTNTPELALLGFACHPVSWGEQPVYDTDYPGVATQVLENSLECPVMFFTGCAGDQNPYRNDGDAAVVEIGTRIGNAALTKINSGLSPVSGPVRTVFRRVQLPLAVNLADCATRAGVNNRYGQEKAAAEARGDLPVARFCEVMQAELADVTSPTVVSLPVQYWKFGTDFGILALGGEVLSGYHVGLHRLVQDSGVRLWVMAYADEIPCYIPADDVLWHSGDARMHYESGWVDDPTFTGFYTSLMAYGWPVPLASSQPVGTSPATPESAEGRLMATCRNILGR</sequence>
<proteinExistence type="predicted"/>
<gene>
    <name evidence="1" type="ORF">JOF56_003869</name>
</gene>
<dbReference type="RefSeq" id="WP_209639948.1">
    <property type="nucleotide sequence ID" value="NZ_JAGINW010000001.1"/>
</dbReference>
<reference evidence="1 2" key="1">
    <citation type="submission" date="2021-03" db="EMBL/GenBank/DDBJ databases">
        <title>Sequencing the genomes of 1000 actinobacteria strains.</title>
        <authorList>
            <person name="Klenk H.-P."/>
        </authorList>
    </citation>
    <scope>NUCLEOTIDE SEQUENCE [LARGE SCALE GENOMIC DNA]</scope>
    <source>
        <strain evidence="1 2">DSM 46670</strain>
    </source>
</reference>
<protein>
    <recommendedName>
        <fullName evidence="3">Ceramidase</fullName>
    </recommendedName>
</protein>
<evidence type="ECO:0000313" key="1">
    <source>
        <dbReference type="EMBL" id="MBP2323484.1"/>
    </source>
</evidence>
<comment type="caution">
    <text evidence="1">The sequence shown here is derived from an EMBL/GenBank/DDBJ whole genome shotgun (WGS) entry which is preliminary data.</text>
</comment>
<name>A0ABS4THK5_9PSEU</name>
<accession>A0ABS4THK5</accession>
<keyword evidence="2" id="KW-1185">Reference proteome</keyword>
<dbReference type="Proteomes" id="UP001519332">
    <property type="component" value="Unassembled WGS sequence"/>
</dbReference>
<organism evidence="1 2">
    <name type="scientific">Kibdelosporangium banguiense</name>
    <dbReference type="NCBI Taxonomy" id="1365924"/>
    <lineage>
        <taxon>Bacteria</taxon>
        <taxon>Bacillati</taxon>
        <taxon>Actinomycetota</taxon>
        <taxon>Actinomycetes</taxon>
        <taxon>Pseudonocardiales</taxon>
        <taxon>Pseudonocardiaceae</taxon>
        <taxon>Kibdelosporangium</taxon>
    </lineage>
</organism>
<evidence type="ECO:0000313" key="2">
    <source>
        <dbReference type="Proteomes" id="UP001519332"/>
    </source>
</evidence>
<dbReference type="EMBL" id="JAGINW010000001">
    <property type="protein sequence ID" value="MBP2323484.1"/>
    <property type="molecule type" value="Genomic_DNA"/>
</dbReference>